<organism evidence="1 2">
    <name type="scientific">Streptomyces griseoaurantiacus M045</name>
    <dbReference type="NCBI Taxonomy" id="996637"/>
    <lineage>
        <taxon>Bacteria</taxon>
        <taxon>Bacillati</taxon>
        <taxon>Actinomycetota</taxon>
        <taxon>Actinomycetes</taxon>
        <taxon>Kitasatosporales</taxon>
        <taxon>Streptomycetaceae</taxon>
        <taxon>Streptomyces</taxon>
        <taxon>Streptomyces aurantiacus group</taxon>
    </lineage>
</organism>
<evidence type="ECO:0000313" key="2">
    <source>
        <dbReference type="Proteomes" id="UP000003022"/>
    </source>
</evidence>
<protein>
    <submittedName>
        <fullName evidence="1">Uncharacterized protein</fullName>
    </submittedName>
</protein>
<keyword evidence="2" id="KW-1185">Reference proteome</keyword>
<evidence type="ECO:0000313" key="1">
    <source>
        <dbReference type="EMBL" id="EGG49676.1"/>
    </source>
</evidence>
<dbReference type="AlphaFoldDB" id="F3N9I2"/>
<name>F3N9I2_9ACTN</name>
<dbReference type="Proteomes" id="UP000003022">
    <property type="component" value="Unassembled WGS sequence"/>
</dbReference>
<reference evidence="1 2" key="1">
    <citation type="journal article" date="2011" name="J. Bacteriol.">
        <title>Draft genome sequence of the marine bacterium Streptomyces griseoaurantiacus M045, which produces novel manumycin-type antibiotics with a pABA core component.</title>
        <authorList>
            <person name="Li F."/>
            <person name="Jiang P."/>
            <person name="Zheng H."/>
            <person name="Wang S."/>
            <person name="Zhao G."/>
            <person name="Qin S."/>
            <person name="Liu Z."/>
        </authorList>
    </citation>
    <scope>NUCLEOTIDE SEQUENCE [LARGE SCALE GENOMIC DNA]</scope>
    <source>
        <strain evidence="1 2">M045</strain>
    </source>
</reference>
<comment type="caution">
    <text evidence="1">The sequence shown here is derived from an EMBL/GenBank/DDBJ whole genome shotgun (WGS) entry which is preliminary data.</text>
</comment>
<gene>
    <name evidence="1" type="ORF">SGM_0016</name>
</gene>
<sequence length="46" mass="5046">MSSRLSPWCITAVAATTWGSTGFGNSKRAARYEARLKRATASRWAL</sequence>
<accession>F3N9I2</accession>
<dbReference type="EMBL" id="AEYX01000001">
    <property type="protein sequence ID" value="EGG49676.1"/>
    <property type="molecule type" value="Genomic_DNA"/>
</dbReference>
<proteinExistence type="predicted"/>